<dbReference type="PROSITE" id="PS00211">
    <property type="entry name" value="ABC_TRANSPORTER_1"/>
    <property type="match status" value="1"/>
</dbReference>
<dbReference type="FunFam" id="3.40.50.300:FF:000327">
    <property type="entry name" value="ATP-binding cassette sub-family A member 3"/>
    <property type="match status" value="1"/>
</dbReference>
<evidence type="ECO:0000256" key="1">
    <source>
        <dbReference type="ARBA" id="ARBA00004141"/>
    </source>
</evidence>
<feature type="transmembrane region" description="Helical" evidence="10">
    <location>
        <begin position="802"/>
        <end position="820"/>
    </location>
</feature>
<keyword evidence="8 10" id="KW-1133">Transmembrane helix</keyword>
<dbReference type="GO" id="GO:0005319">
    <property type="term" value="F:lipid transporter activity"/>
    <property type="evidence" value="ECO:0007669"/>
    <property type="project" value="TreeGrafter"/>
</dbReference>
<name>A0A813NK39_9BILA</name>
<feature type="domain" description="ABC transporter" evidence="11">
    <location>
        <begin position="974"/>
        <end position="1203"/>
    </location>
</feature>
<evidence type="ECO:0000313" key="12">
    <source>
        <dbReference type="EMBL" id="CAF0736355.1"/>
    </source>
</evidence>
<sequence>MISKRRWLLIKMTFDNTTRVLFELIWPLFLFLILMWVRSRGLTVYYPACYNDPKQLGSSGFLPALQTYLCRLNNTCWNYPLSTDDTQISGFIEMISNASEALSLLLENKDTGPIIFQLYQLIRNTSSNVDVLNTYWDGYISVNLSTQSFNYSKSISNQTLNTIFTNPISLTNLHQKWLIKDNSTQTKSNSEVMIEILLQFSLPIPPVRYQNETDVKNAFCTNNQFNKTFQLKPAQQIARDTAKNELCSLSDSDLFNFLITLKTDLDGIYMKEKLSNISTPILIQNVYGMHAVWQNLTVLLNSLNMTLFPSENQNNISFSFAGICGGREDLSRQFQVSPPTNSVLDESQEINETSVKRLKRSKTKDNIKRSSVKALASPSLQHLLESDLTKYSKMLIVSSKAETSNSTNTTSSDIDWIDFASNLMYFNDTELCEESFIYGSGDIQQIQIINRTCRCVYMDQILNSISEIRFLIRLIRPLLYGKILYYPNNPQYNQIIKRMNAIFESLDEFIILMKNIQKAIYPSLTVLNRICSRLPLFGNINCSQIQSYQYMAAIFTVFQEFLSCTERNRFQPVESSADLVTKALNLSFTYSFLAGIEFLNDIVDDELPKHIKYKIRMPLDSVDSTFRQQNRYFSFKPRTDAPLSTKYFSFGFIYLMNSLERAFISIQTNTSLGYGVKTQQYPYPCYVNDKFINAVSRMLPLFMVLGWIFTVSMNVKDIVHEKEKRLKEIMKIMGLYDTVHWFSWFIWCSFIMMITAIFLVLIIKYGNITRFSNFLILLIFFLCFTFATITQCFLMSVFFNRANLAACGAGILFFLLYLPYTVLLNYSDVTLRWHKIISCLSSTVAFGIGCDYIAKWEERAKGIQWDNINKGTRPADNFSFLYCMIMMLIDSIIYMFFTWYIENVFPGEFGIPKPWYFPFTKTYWFGYDVNKIRKRTEYLINLEKNQSENTNELDNRVKQRSASIESYSDGEVGVEIINLCKYYNNKLALKNLSVKFYQNQITSFLGRNGAGKSTTWSILTGLIPPTSGTAYIDGWDILTDIKKIRQNIGFTPQHNVLFDLLTVREHLEFFARLKGAADETIDIEIERMLDDLMLTNKRDNYSTELSGGMKRKLSIAIAFCANSKTVILDEPTAGVDPFARRSIWDLLLKYKQGRTIIISTHFMDEADLLGDRIAIISSGELRCVGTSMFLKRKYAEGYNLIVEFTSVSDEEELKTHSDENVMNNNSTIDDNASKLVNSSNIELRTISRNNKSGQFEKLTDFLKSFISDISVKEEHGDQITYVILDDEAHTRFFPEMLKQLDKRKELFRIKNYGLSNSNLEQVFLNVADEAKCVEDYERSSVWKKLALYIKKCFGCKTLSSNVLVSEENNEQEIVSDTCLSDEWGVYAKDRHTGLSLIGIQFLALIIKRFHRTKRNTKGFIAELILPIIFVLLAMLVATLKPNQQDSPPLILHPWYWYTPNYFFQSLAKDASNVSQSTLQTFYKSPSIGTRCMNDTMLDRQKYPCNASAVGYTYVQPSSQIMAALNAVNYNQTKISPECDCDKKMQTCPVGASGPPPSYDQIETKDIVKHLTDYNITDWIIKTQYNDEYVMKRFGGIEFLSKALEENGINTINTSLINQLANMNNIVVNEEKIAELFRIHQPQVAVWYDNMGWPSSLAYLNIFNNALLRSLLPSSDVKDYGITAIQHPLPQTQIEIDLELQSRAYLELFTAICVIFALAFIPASFLVFLIDERATTSKHLQFVSGVKGIIYWVSNYAWDIVNFTVSLVFCVIIFLAFNVQAYVHKENLLCLILLLFLYGFATIPLMYPFSYLFKTPSTGFVLISCINIFLGLITTISTFTLENISDEPDLQKINVVLMKVFLIFPHYCLGRGLFDMSKLHAADEIISKYNPYYQKKSPFEFNQVGRNLMALAIEGIIFFIFALLIQYRFFIADRIRRKPPKIVSIEEDDDVAAERQRLYNDPNNTSHDVLRMTDLIKVYGWQFGKKFTAVNNICAGVKQGECFGLLGINGSGKSTTFKMLTGEIPLTSGNAYVMEHSVLKDIDGVHRNLGYCPQFDALDNLLTAREHLYFYARLRGIKQQNIPYISGCLLKRLGLTLWADRPVRQYSGGNKRKLSTAIALIGNPSVIFMDEPTTGMDVRAKRFLWDCILTLTRKEHKSVIITSHSMEECEVLCNRLSIMVAGEFKCFGSVQHLKAKFGDGYTIILRTNAVADIDTLTQYIIEHLPEATLKEKHNKVIHFRVTATIKLYEMFSVLERARVELSPAIEDYTVTQVTLDDVFVSFAKYQDVEKDFLNESQAVDGPVSKISNLTARIIQDEQNKIEKPLKRNIFSKLINRKKFSLVEFTKL</sequence>
<dbReference type="Gene3D" id="3.40.50.300">
    <property type="entry name" value="P-loop containing nucleotide triphosphate hydrolases"/>
    <property type="match status" value="2"/>
</dbReference>
<evidence type="ECO:0000256" key="3">
    <source>
        <dbReference type="ARBA" id="ARBA00022448"/>
    </source>
</evidence>
<dbReference type="FunFam" id="3.40.50.300:FF:000298">
    <property type="entry name" value="ATP-binding cassette sub-family A member 12"/>
    <property type="match status" value="1"/>
</dbReference>
<dbReference type="InterPro" id="IPR003593">
    <property type="entry name" value="AAA+_ATPase"/>
</dbReference>
<evidence type="ECO:0000256" key="2">
    <source>
        <dbReference type="ARBA" id="ARBA00008869"/>
    </source>
</evidence>
<keyword evidence="4 10" id="KW-0812">Transmembrane</keyword>
<dbReference type="GO" id="GO:0140359">
    <property type="term" value="F:ABC-type transporter activity"/>
    <property type="evidence" value="ECO:0007669"/>
    <property type="project" value="InterPro"/>
</dbReference>
<dbReference type="OrthoDB" id="10255969at2759"/>
<dbReference type="CDD" id="cd03263">
    <property type="entry name" value="ABC_subfamily_A"/>
    <property type="match status" value="2"/>
</dbReference>
<feature type="transmembrane region" description="Helical" evidence="10">
    <location>
        <begin position="739"/>
        <end position="762"/>
    </location>
</feature>
<feature type="transmembrane region" description="Helical" evidence="10">
    <location>
        <begin position="1907"/>
        <end position="1930"/>
    </location>
</feature>
<proteinExistence type="inferred from homology"/>
<feature type="transmembrane region" description="Helical" evidence="10">
    <location>
        <begin position="1787"/>
        <end position="1806"/>
    </location>
</feature>
<dbReference type="InterPro" id="IPR013525">
    <property type="entry name" value="ABC2_TM"/>
</dbReference>
<evidence type="ECO:0000256" key="4">
    <source>
        <dbReference type="ARBA" id="ARBA00022692"/>
    </source>
</evidence>
<feature type="transmembrane region" description="Helical" evidence="10">
    <location>
        <begin position="20"/>
        <end position="37"/>
    </location>
</feature>
<dbReference type="InterPro" id="IPR026082">
    <property type="entry name" value="ABCA"/>
</dbReference>
<evidence type="ECO:0000313" key="13">
    <source>
        <dbReference type="EMBL" id="CAF3514273.1"/>
    </source>
</evidence>
<feature type="transmembrane region" description="Helical" evidence="10">
    <location>
        <begin position="1852"/>
        <end position="1873"/>
    </location>
</feature>
<evidence type="ECO:0000256" key="10">
    <source>
        <dbReference type="SAM" id="Phobius"/>
    </source>
</evidence>
<feature type="transmembrane region" description="Helical" evidence="10">
    <location>
        <begin position="880"/>
        <end position="901"/>
    </location>
</feature>
<dbReference type="InterPro" id="IPR017871">
    <property type="entry name" value="ABC_transporter-like_CS"/>
</dbReference>
<dbReference type="Pfam" id="PF23321">
    <property type="entry name" value="R1_ABCA1"/>
    <property type="match status" value="1"/>
</dbReference>
<feature type="transmembrane region" description="Helical" evidence="10">
    <location>
        <begin position="774"/>
        <end position="795"/>
    </location>
</feature>
<evidence type="ECO:0000256" key="6">
    <source>
        <dbReference type="ARBA" id="ARBA00022741"/>
    </source>
</evidence>
<dbReference type="Proteomes" id="UP000663829">
    <property type="component" value="Unassembled WGS sequence"/>
</dbReference>
<dbReference type="Proteomes" id="UP000681722">
    <property type="component" value="Unassembled WGS sequence"/>
</dbReference>
<gene>
    <name evidence="12" type="ORF">GPM918_LOCUS3</name>
    <name evidence="13" type="ORF">SRO942_LOCUS3</name>
</gene>
<dbReference type="Pfam" id="PF12698">
    <property type="entry name" value="ABC2_membrane_3"/>
    <property type="match status" value="2"/>
</dbReference>
<keyword evidence="7" id="KW-0067">ATP-binding</keyword>
<comment type="subcellular location">
    <subcellularLocation>
        <location evidence="1">Membrane</location>
        <topology evidence="1">Multi-pass membrane protein</topology>
    </subcellularLocation>
</comment>
<dbReference type="PANTHER" id="PTHR19229:SF36">
    <property type="entry name" value="ATP-BINDING CASSETTE SUB-FAMILY A MEMBER 2"/>
    <property type="match status" value="1"/>
</dbReference>
<dbReference type="PANTHER" id="PTHR19229">
    <property type="entry name" value="ATP-BINDING CASSETTE TRANSPORTER SUBFAMILY A ABCA"/>
    <property type="match status" value="1"/>
</dbReference>
<feature type="transmembrane region" description="Helical" evidence="10">
    <location>
        <begin position="1707"/>
        <end position="1729"/>
    </location>
</feature>
<protein>
    <recommendedName>
        <fullName evidence="11">ABC transporter domain-containing protein</fullName>
    </recommendedName>
</protein>
<keyword evidence="3" id="KW-0813">Transport</keyword>
<reference evidence="12" key="1">
    <citation type="submission" date="2021-02" db="EMBL/GenBank/DDBJ databases">
        <authorList>
            <person name="Nowell W R."/>
        </authorList>
    </citation>
    <scope>NUCLEOTIDE SEQUENCE</scope>
</reference>
<dbReference type="SUPFAM" id="SSF52540">
    <property type="entry name" value="P-loop containing nucleoside triphosphate hydrolases"/>
    <property type="match status" value="2"/>
</dbReference>
<dbReference type="PROSITE" id="PS50893">
    <property type="entry name" value="ABC_TRANSPORTER_2"/>
    <property type="match status" value="2"/>
</dbReference>
<evidence type="ECO:0000256" key="8">
    <source>
        <dbReference type="ARBA" id="ARBA00022989"/>
    </source>
</evidence>
<evidence type="ECO:0000256" key="7">
    <source>
        <dbReference type="ARBA" id="ARBA00022840"/>
    </source>
</evidence>
<dbReference type="EMBL" id="CAJNOQ010000001">
    <property type="protein sequence ID" value="CAF0736355.1"/>
    <property type="molecule type" value="Genomic_DNA"/>
</dbReference>
<dbReference type="InterPro" id="IPR056264">
    <property type="entry name" value="R2_ABCA1-4-like"/>
</dbReference>
<dbReference type="Pfam" id="PF00005">
    <property type="entry name" value="ABC_tran"/>
    <property type="match status" value="2"/>
</dbReference>
<dbReference type="SMART" id="SM00382">
    <property type="entry name" value="AAA"/>
    <property type="match status" value="2"/>
</dbReference>
<feature type="transmembrane region" description="Helical" evidence="10">
    <location>
        <begin position="1419"/>
        <end position="1439"/>
    </location>
</feature>
<keyword evidence="9 10" id="KW-0472">Membrane</keyword>
<evidence type="ECO:0000256" key="9">
    <source>
        <dbReference type="ARBA" id="ARBA00023136"/>
    </source>
</evidence>
<keyword evidence="6" id="KW-0547">Nucleotide-binding</keyword>
<evidence type="ECO:0000313" key="14">
    <source>
        <dbReference type="Proteomes" id="UP000663829"/>
    </source>
</evidence>
<dbReference type="GO" id="GO:0016020">
    <property type="term" value="C:membrane"/>
    <property type="evidence" value="ECO:0007669"/>
    <property type="project" value="UniProtKB-SubCell"/>
</dbReference>
<comment type="caution">
    <text evidence="12">The sequence shown here is derived from an EMBL/GenBank/DDBJ whole genome shotgun (WGS) entry which is preliminary data.</text>
</comment>
<keyword evidence="5" id="KW-0677">Repeat</keyword>
<evidence type="ECO:0000259" key="11">
    <source>
        <dbReference type="PROSITE" id="PS50893"/>
    </source>
</evidence>
<accession>A0A813NK39</accession>
<dbReference type="GO" id="GO:0016887">
    <property type="term" value="F:ATP hydrolysis activity"/>
    <property type="evidence" value="ECO:0007669"/>
    <property type="project" value="InterPro"/>
</dbReference>
<feature type="transmembrane region" description="Helical" evidence="10">
    <location>
        <begin position="1818"/>
        <end position="1840"/>
    </location>
</feature>
<keyword evidence="14" id="KW-1185">Reference proteome</keyword>
<organism evidence="12 14">
    <name type="scientific">Didymodactylos carnosus</name>
    <dbReference type="NCBI Taxonomy" id="1234261"/>
    <lineage>
        <taxon>Eukaryota</taxon>
        <taxon>Metazoa</taxon>
        <taxon>Spiralia</taxon>
        <taxon>Gnathifera</taxon>
        <taxon>Rotifera</taxon>
        <taxon>Eurotatoria</taxon>
        <taxon>Bdelloidea</taxon>
        <taxon>Philodinida</taxon>
        <taxon>Philodinidae</taxon>
        <taxon>Didymodactylos</taxon>
    </lineage>
</organism>
<comment type="similarity">
    <text evidence="2">Belongs to the ABC transporter superfamily. ABCA family.</text>
</comment>
<dbReference type="EMBL" id="CAJOBC010000001">
    <property type="protein sequence ID" value="CAF3514273.1"/>
    <property type="molecule type" value="Genomic_DNA"/>
</dbReference>
<evidence type="ECO:0000256" key="5">
    <source>
        <dbReference type="ARBA" id="ARBA00022737"/>
    </source>
</evidence>
<dbReference type="InterPro" id="IPR003439">
    <property type="entry name" value="ABC_transporter-like_ATP-bd"/>
</dbReference>
<dbReference type="InterPro" id="IPR027417">
    <property type="entry name" value="P-loop_NTPase"/>
</dbReference>
<feature type="transmembrane region" description="Helical" evidence="10">
    <location>
        <begin position="1749"/>
        <end position="1775"/>
    </location>
</feature>
<feature type="domain" description="ABC transporter" evidence="11">
    <location>
        <begin position="1969"/>
        <end position="2205"/>
    </location>
</feature>
<dbReference type="GO" id="GO:0005524">
    <property type="term" value="F:ATP binding"/>
    <property type="evidence" value="ECO:0007669"/>
    <property type="project" value="UniProtKB-KW"/>
</dbReference>